<evidence type="ECO:0000313" key="3">
    <source>
        <dbReference type="Proteomes" id="UP001580407"/>
    </source>
</evidence>
<comment type="caution">
    <text evidence="2">The sequence shown here is derived from an EMBL/GenBank/DDBJ whole genome shotgun (WGS) entry which is preliminary data.</text>
</comment>
<feature type="transmembrane region" description="Helical" evidence="1">
    <location>
        <begin position="75"/>
        <end position="95"/>
    </location>
</feature>
<gene>
    <name evidence="2" type="ORF">ACE3NQ_20075</name>
</gene>
<dbReference type="Proteomes" id="UP001580407">
    <property type="component" value="Unassembled WGS sequence"/>
</dbReference>
<sequence length="156" mass="17159">MLDSGQNTGRYSSNSFQLKQRLIYAAAALLTMLLGLASRVFAEELPAFIARHAGDALWAAMIYFCFRALFVRQRLFTTTLLSLLFCFAIEFSQLIQTDWLNGLRSTVLGALVLGRGFLVIDLLRYTVGMGLAAALDLAVKGKTVRGKNCGPFIPSE</sequence>
<feature type="transmembrane region" description="Helical" evidence="1">
    <location>
        <begin position="48"/>
        <end position="66"/>
    </location>
</feature>
<keyword evidence="1" id="KW-1133">Transmembrane helix</keyword>
<proteinExistence type="predicted"/>
<organism evidence="2 3">
    <name type="scientific">Paenibacillus terreus</name>
    <dbReference type="NCBI Taxonomy" id="1387834"/>
    <lineage>
        <taxon>Bacteria</taxon>
        <taxon>Bacillati</taxon>
        <taxon>Bacillota</taxon>
        <taxon>Bacilli</taxon>
        <taxon>Bacillales</taxon>
        <taxon>Paenibacillaceae</taxon>
        <taxon>Paenibacillus</taxon>
    </lineage>
</organism>
<reference evidence="2 3" key="1">
    <citation type="submission" date="2024-09" db="EMBL/GenBank/DDBJ databases">
        <authorList>
            <person name="Ruan L."/>
        </authorList>
    </citation>
    <scope>NUCLEOTIDE SEQUENCE [LARGE SCALE GENOMIC DNA]</scope>
    <source>
        <strain evidence="2 3">D33</strain>
    </source>
</reference>
<dbReference type="RefSeq" id="WP_375526961.1">
    <property type="nucleotide sequence ID" value="NZ_JBHILM010000024.1"/>
</dbReference>
<keyword evidence="1" id="KW-0812">Transmembrane</keyword>
<protein>
    <submittedName>
        <fullName evidence="2">DUF2809 domain-containing protein</fullName>
    </submittedName>
</protein>
<dbReference type="Pfam" id="PF10990">
    <property type="entry name" value="DUF2809"/>
    <property type="match status" value="1"/>
</dbReference>
<name>A0ABV5BBZ4_9BACL</name>
<keyword evidence="1" id="KW-0472">Membrane</keyword>
<dbReference type="InterPro" id="IPR021257">
    <property type="entry name" value="DUF2809"/>
</dbReference>
<dbReference type="EMBL" id="JBHILM010000024">
    <property type="protein sequence ID" value="MFB5683222.1"/>
    <property type="molecule type" value="Genomic_DNA"/>
</dbReference>
<keyword evidence="3" id="KW-1185">Reference proteome</keyword>
<evidence type="ECO:0000256" key="1">
    <source>
        <dbReference type="SAM" id="Phobius"/>
    </source>
</evidence>
<feature type="transmembrane region" description="Helical" evidence="1">
    <location>
        <begin position="21"/>
        <end position="42"/>
    </location>
</feature>
<accession>A0ABV5BBZ4</accession>
<evidence type="ECO:0000313" key="2">
    <source>
        <dbReference type="EMBL" id="MFB5683222.1"/>
    </source>
</evidence>